<feature type="binding site" evidence="6">
    <location>
        <position position="240"/>
    </location>
    <ligand>
        <name>D-dopa</name>
        <dbReference type="ChEBI" id="CHEBI:149689"/>
    </ligand>
</feature>
<evidence type="ECO:0000256" key="2">
    <source>
        <dbReference type="ARBA" id="ARBA00006730"/>
    </source>
</evidence>
<proteinExistence type="inferred from homology"/>
<dbReference type="GO" id="GO:0005737">
    <property type="term" value="C:cytoplasm"/>
    <property type="evidence" value="ECO:0007669"/>
    <property type="project" value="TreeGrafter"/>
</dbReference>
<dbReference type="InterPro" id="IPR006076">
    <property type="entry name" value="FAD-dep_OxRdtase"/>
</dbReference>
<dbReference type="AlphaFoldDB" id="S7S2X8"/>
<feature type="domain" description="FAD dependent oxidoreductase" evidence="7">
    <location>
        <begin position="11"/>
        <end position="365"/>
    </location>
</feature>
<dbReference type="PANTHER" id="PTHR11530:SF30">
    <property type="entry name" value="FAD DEPENDENT OXIDOREDUCTASE DOMAIN-CONTAINING PROTEIN"/>
    <property type="match status" value="1"/>
</dbReference>
<keyword evidence="9" id="KW-1185">Reference proteome</keyword>
<dbReference type="EMBL" id="KB469296">
    <property type="protein sequence ID" value="EPQ60164.1"/>
    <property type="molecule type" value="Genomic_DNA"/>
</dbReference>
<evidence type="ECO:0000256" key="5">
    <source>
        <dbReference type="ARBA" id="ARBA00023002"/>
    </source>
</evidence>
<reference evidence="8 9" key="1">
    <citation type="journal article" date="2012" name="Science">
        <title>The Paleozoic origin of enzymatic lignin decomposition reconstructed from 31 fungal genomes.</title>
        <authorList>
            <person name="Floudas D."/>
            <person name="Binder M."/>
            <person name="Riley R."/>
            <person name="Barry K."/>
            <person name="Blanchette R.A."/>
            <person name="Henrissat B."/>
            <person name="Martinez A.T."/>
            <person name="Otillar R."/>
            <person name="Spatafora J.W."/>
            <person name="Yadav J.S."/>
            <person name="Aerts A."/>
            <person name="Benoit I."/>
            <person name="Boyd A."/>
            <person name="Carlson A."/>
            <person name="Copeland A."/>
            <person name="Coutinho P.M."/>
            <person name="de Vries R.P."/>
            <person name="Ferreira P."/>
            <person name="Findley K."/>
            <person name="Foster B."/>
            <person name="Gaskell J."/>
            <person name="Glotzer D."/>
            <person name="Gorecki P."/>
            <person name="Heitman J."/>
            <person name="Hesse C."/>
            <person name="Hori C."/>
            <person name="Igarashi K."/>
            <person name="Jurgens J.A."/>
            <person name="Kallen N."/>
            <person name="Kersten P."/>
            <person name="Kohler A."/>
            <person name="Kuees U."/>
            <person name="Kumar T.K.A."/>
            <person name="Kuo A."/>
            <person name="LaButti K."/>
            <person name="Larrondo L.F."/>
            <person name="Lindquist E."/>
            <person name="Ling A."/>
            <person name="Lombard V."/>
            <person name="Lucas S."/>
            <person name="Lundell T."/>
            <person name="Martin R."/>
            <person name="McLaughlin D.J."/>
            <person name="Morgenstern I."/>
            <person name="Morin E."/>
            <person name="Murat C."/>
            <person name="Nagy L.G."/>
            <person name="Nolan M."/>
            <person name="Ohm R.A."/>
            <person name="Patyshakuliyeva A."/>
            <person name="Rokas A."/>
            <person name="Ruiz-Duenas F.J."/>
            <person name="Sabat G."/>
            <person name="Salamov A."/>
            <person name="Samejima M."/>
            <person name="Schmutz J."/>
            <person name="Slot J.C."/>
            <person name="St John F."/>
            <person name="Stenlid J."/>
            <person name="Sun H."/>
            <person name="Sun S."/>
            <person name="Syed K."/>
            <person name="Tsang A."/>
            <person name="Wiebenga A."/>
            <person name="Young D."/>
            <person name="Pisabarro A."/>
            <person name="Eastwood D.C."/>
            <person name="Martin F."/>
            <person name="Cullen D."/>
            <person name="Grigoriev I.V."/>
            <person name="Hibbett D.S."/>
        </authorList>
    </citation>
    <scope>NUCLEOTIDE SEQUENCE [LARGE SCALE GENOMIC DNA]</scope>
    <source>
        <strain evidence="8 9">ATCC 11539</strain>
    </source>
</reference>
<dbReference type="STRING" id="670483.S7S2X8"/>
<dbReference type="RefSeq" id="XP_007860631.1">
    <property type="nucleotide sequence ID" value="XM_007862440.1"/>
</dbReference>
<dbReference type="Gene3D" id="3.30.9.10">
    <property type="entry name" value="D-Amino Acid Oxidase, subunit A, domain 2"/>
    <property type="match status" value="1"/>
</dbReference>
<evidence type="ECO:0000256" key="6">
    <source>
        <dbReference type="PIRSR" id="PIRSR000189-1"/>
    </source>
</evidence>
<dbReference type="SUPFAM" id="SSF54373">
    <property type="entry name" value="FAD-linked reductases, C-terminal domain"/>
    <property type="match status" value="1"/>
</dbReference>
<dbReference type="Gene3D" id="3.40.50.720">
    <property type="entry name" value="NAD(P)-binding Rossmann-like Domain"/>
    <property type="match status" value="1"/>
</dbReference>
<dbReference type="GO" id="GO:0071949">
    <property type="term" value="F:FAD binding"/>
    <property type="evidence" value="ECO:0007669"/>
    <property type="project" value="InterPro"/>
</dbReference>
<comment type="cofactor">
    <cofactor evidence="1 6">
        <name>FAD</name>
        <dbReference type="ChEBI" id="CHEBI:57692"/>
    </cofactor>
</comment>
<organism evidence="8 9">
    <name type="scientific">Gloeophyllum trabeum (strain ATCC 11539 / FP-39264 / Madison 617)</name>
    <name type="common">Brown rot fungus</name>
    <dbReference type="NCBI Taxonomy" id="670483"/>
    <lineage>
        <taxon>Eukaryota</taxon>
        <taxon>Fungi</taxon>
        <taxon>Dikarya</taxon>
        <taxon>Basidiomycota</taxon>
        <taxon>Agaricomycotina</taxon>
        <taxon>Agaricomycetes</taxon>
        <taxon>Gloeophyllales</taxon>
        <taxon>Gloeophyllaceae</taxon>
        <taxon>Gloeophyllum</taxon>
    </lineage>
</organism>
<gene>
    <name evidence="8" type="ORF">GLOTRDRAFT_67555</name>
</gene>
<protein>
    <submittedName>
        <fullName evidence="8">FAD dependent oxidoreductase</fullName>
    </submittedName>
</protein>
<dbReference type="GeneID" id="19307808"/>
<sequence>MASSDPPRKTIVIIGSGVIGLTVAHVLTSLPANPYNVTVVARDTLDDMHSQAWASPWAGANWSPIGDYDERKYKWESRTFGHSTKLAQELPTRAYFADPKELDKIWYKDICRDFRVMPSTAPLPLNMQAGITFTTVSLNPLVYLPWLHSELSARGVRFVRRALESVYEAALIGGPGCIVVNATGMGARSLIGVEDTKCYPIRGQTTVVSAPGVTECVEVVSGASAPSYLDPTTSTGHATYLIPRPSPAGTVLLGGTFQPHNWDTSLSVPTAQGILARCAELAPALRGPGVQVLYHGVGLRPAREGGARVEAEWVEVPPEEERGGGLVPKRAELGEVGRVRVVHAYGFGPAGYQSSWGAAEEVVELIQSS</sequence>
<dbReference type="GO" id="GO:0003884">
    <property type="term" value="F:D-amino-acid oxidase activity"/>
    <property type="evidence" value="ECO:0007669"/>
    <property type="project" value="InterPro"/>
</dbReference>
<evidence type="ECO:0000313" key="8">
    <source>
        <dbReference type="EMBL" id="EPQ60164.1"/>
    </source>
</evidence>
<dbReference type="OMA" id="GANWSPM"/>
<dbReference type="InterPro" id="IPR023209">
    <property type="entry name" value="DAO"/>
</dbReference>
<accession>S7S2X8</accession>
<evidence type="ECO:0000256" key="3">
    <source>
        <dbReference type="ARBA" id="ARBA00022630"/>
    </source>
</evidence>
<evidence type="ECO:0000259" key="7">
    <source>
        <dbReference type="Pfam" id="PF01266"/>
    </source>
</evidence>
<name>S7S2X8_GLOTA</name>
<dbReference type="eggNOG" id="KOG3923">
    <property type="taxonomic scope" value="Eukaryota"/>
</dbReference>
<dbReference type="HOGENOM" id="CLU_034311_1_0_1"/>
<evidence type="ECO:0000256" key="4">
    <source>
        <dbReference type="ARBA" id="ARBA00022827"/>
    </source>
</evidence>
<keyword evidence="3" id="KW-0285">Flavoprotein</keyword>
<feature type="binding site" evidence="6">
    <location>
        <position position="183"/>
    </location>
    <ligand>
        <name>FAD</name>
        <dbReference type="ChEBI" id="CHEBI:57692"/>
    </ligand>
</feature>
<feature type="binding site" evidence="6">
    <location>
        <position position="300"/>
    </location>
    <ligand>
        <name>D-dopa</name>
        <dbReference type="ChEBI" id="CHEBI:149689"/>
    </ligand>
</feature>
<evidence type="ECO:0000313" key="9">
    <source>
        <dbReference type="Proteomes" id="UP000030669"/>
    </source>
</evidence>
<evidence type="ECO:0000256" key="1">
    <source>
        <dbReference type="ARBA" id="ARBA00001974"/>
    </source>
</evidence>
<keyword evidence="5" id="KW-0560">Oxidoreductase</keyword>
<comment type="similarity">
    <text evidence="2">Belongs to the DAMOX/DASOX family.</text>
</comment>
<dbReference type="OrthoDB" id="2015447at2759"/>
<dbReference type="GO" id="GO:0019478">
    <property type="term" value="P:D-amino acid catabolic process"/>
    <property type="evidence" value="ECO:0007669"/>
    <property type="project" value="TreeGrafter"/>
</dbReference>
<keyword evidence="4 6" id="KW-0274">FAD</keyword>
<dbReference type="Proteomes" id="UP000030669">
    <property type="component" value="Unassembled WGS sequence"/>
</dbReference>
<dbReference type="SUPFAM" id="SSF51971">
    <property type="entry name" value="Nucleotide-binding domain"/>
    <property type="match status" value="1"/>
</dbReference>
<dbReference type="KEGG" id="gtr:GLOTRDRAFT_67555"/>
<dbReference type="Pfam" id="PF01266">
    <property type="entry name" value="DAO"/>
    <property type="match status" value="1"/>
</dbReference>
<dbReference type="PANTHER" id="PTHR11530">
    <property type="entry name" value="D-AMINO ACID OXIDASE"/>
    <property type="match status" value="1"/>
</dbReference>
<dbReference type="PIRSF" id="PIRSF000189">
    <property type="entry name" value="D-aa_oxidase"/>
    <property type="match status" value="1"/>
</dbReference>